<gene>
    <name evidence="1" type="ORF">ABVQ20_19310</name>
</gene>
<dbReference type="Proteomes" id="UP001548832">
    <property type="component" value="Unassembled WGS sequence"/>
</dbReference>
<name>A0ABV2DHC0_9HYPH</name>
<accession>A0ABV2DHC0</accession>
<protein>
    <submittedName>
        <fullName evidence="1">DUF1349 domain-containing protein</fullName>
    </submittedName>
</protein>
<dbReference type="PANTHER" id="PTHR35332:SF2">
    <property type="entry name" value="REGULATION OF ENOLASE PROTEIN 1"/>
    <property type="match status" value="1"/>
</dbReference>
<dbReference type="PIRSF" id="PIRSF022704">
    <property type="entry name" value="UCP022704"/>
    <property type="match status" value="1"/>
</dbReference>
<sequence length="195" mass="22143">MTEKSPVDGLTWLNPPPHHTAAGNTHHVRTGKETDFWRETFYDFWRDNGHFLHQTVEGDFSAEVTVKGNYEVLYDQAGLMVRLSETHWIKAGIEYTDGLMYFSVVVTNDASDWSLATIPADPNGVRIRLTRHAETIRVQYLDAAEGHWKPVRLAYFPPSKTVDVGMMCCSPQREGFEVTFADFSVGPPISRDLHD</sequence>
<dbReference type="EMBL" id="JBEWSZ010000001">
    <property type="protein sequence ID" value="MET2829133.1"/>
    <property type="molecule type" value="Genomic_DNA"/>
</dbReference>
<organism evidence="1 2">
    <name type="scientific">Mesorhizobium shangrilense</name>
    <dbReference type="NCBI Taxonomy" id="460060"/>
    <lineage>
        <taxon>Bacteria</taxon>
        <taxon>Pseudomonadati</taxon>
        <taxon>Pseudomonadota</taxon>
        <taxon>Alphaproteobacteria</taxon>
        <taxon>Hyphomicrobiales</taxon>
        <taxon>Phyllobacteriaceae</taxon>
        <taxon>Mesorhizobium</taxon>
    </lineage>
</organism>
<evidence type="ECO:0000313" key="1">
    <source>
        <dbReference type="EMBL" id="MET2829133.1"/>
    </source>
</evidence>
<dbReference type="Pfam" id="PF07081">
    <property type="entry name" value="DUF1349"/>
    <property type="match status" value="1"/>
</dbReference>
<dbReference type="RefSeq" id="WP_354461096.1">
    <property type="nucleotide sequence ID" value="NZ_JBEWSZ010000001.1"/>
</dbReference>
<dbReference type="Gene3D" id="2.60.120.200">
    <property type="match status" value="1"/>
</dbReference>
<keyword evidence="2" id="KW-1185">Reference proteome</keyword>
<dbReference type="SUPFAM" id="SSF49899">
    <property type="entry name" value="Concanavalin A-like lectins/glucanases"/>
    <property type="match status" value="1"/>
</dbReference>
<evidence type="ECO:0000313" key="2">
    <source>
        <dbReference type="Proteomes" id="UP001548832"/>
    </source>
</evidence>
<dbReference type="PANTHER" id="PTHR35332">
    <property type="entry name" value="REGULATION OF ENOLASE PROTEIN 1"/>
    <property type="match status" value="1"/>
</dbReference>
<dbReference type="InterPro" id="IPR015987">
    <property type="entry name" value="UCP022704"/>
</dbReference>
<dbReference type="InterPro" id="IPR009784">
    <property type="entry name" value="DUF1349"/>
</dbReference>
<dbReference type="InterPro" id="IPR013320">
    <property type="entry name" value="ConA-like_dom_sf"/>
</dbReference>
<proteinExistence type="predicted"/>
<comment type="caution">
    <text evidence="1">The sequence shown here is derived from an EMBL/GenBank/DDBJ whole genome shotgun (WGS) entry which is preliminary data.</text>
</comment>
<reference evidence="1 2" key="1">
    <citation type="submission" date="2024-06" db="EMBL/GenBank/DDBJ databases">
        <authorList>
            <person name="Kim D.-U."/>
        </authorList>
    </citation>
    <scope>NUCLEOTIDE SEQUENCE [LARGE SCALE GENOMIC DNA]</scope>
    <source>
        <strain evidence="1 2">KACC15460</strain>
    </source>
</reference>